<organism evidence="1">
    <name type="scientific">Thomasclavelia ramosa</name>
    <dbReference type="NCBI Taxonomy" id="1547"/>
    <lineage>
        <taxon>Bacteria</taxon>
        <taxon>Bacillati</taxon>
        <taxon>Bacillota</taxon>
        <taxon>Erysipelotrichia</taxon>
        <taxon>Erysipelotrichales</taxon>
        <taxon>Coprobacillaceae</taxon>
        <taxon>Thomasclavelia</taxon>
    </lineage>
</organism>
<evidence type="ECO:0000313" key="1">
    <source>
        <dbReference type="EMBL" id="VYT60229.1"/>
    </source>
</evidence>
<dbReference type="AlphaFoldDB" id="A0A6N2Y0D9"/>
<sequence length="58" mass="6816">MATLKDKMKISAEKNLKEYETLLQALKCSNVPNKEQRIKDCEHAIKKQEQILSNLKHY</sequence>
<dbReference type="EMBL" id="CACRTL010000010">
    <property type="protein sequence ID" value="VYT60229.1"/>
    <property type="molecule type" value="Genomic_DNA"/>
</dbReference>
<reference evidence="1" key="1">
    <citation type="submission" date="2019-11" db="EMBL/GenBank/DDBJ databases">
        <authorList>
            <person name="Feng L."/>
        </authorList>
    </citation>
    <scope>NUCLEOTIDE SEQUENCE</scope>
    <source>
        <strain evidence="1">CramosumLFYP8</strain>
    </source>
</reference>
<name>A0A6N2Y0D9_9FIRM</name>
<protein>
    <submittedName>
        <fullName evidence="1">Uncharacterized protein</fullName>
    </submittedName>
</protein>
<dbReference type="RefSeq" id="WP_156635148.1">
    <property type="nucleotide sequence ID" value="NZ_BAABXX010000006.1"/>
</dbReference>
<gene>
    <name evidence="1" type="ORF">CRLFYP8_01431</name>
</gene>
<accession>A0A6N2Y0D9</accession>
<proteinExistence type="predicted"/>